<dbReference type="EMBL" id="OX459118">
    <property type="protein sequence ID" value="CAI9089932.1"/>
    <property type="molecule type" value="Genomic_DNA"/>
</dbReference>
<keyword evidence="4" id="KW-0735">Signal-anchor</keyword>
<dbReference type="AlphaFoldDB" id="A0AAV1C3H8"/>
<dbReference type="GO" id="GO:0000139">
    <property type="term" value="C:Golgi membrane"/>
    <property type="evidence" value="ECO:0007669"/>
    <property type="project" value="UniProtKB-SubCell"/>
</dbReference>
<protein>
    <submittedName>
        <fullName evidence="8">OLC1v1024585C1</fullName>
    </submittedName>
</protein>
<evidence type="ECO:0000256" key="5">
    <source>
        <dbReference type="ARBA" id="ARBA00023034"/>
    </source>
</evidence>
<organism evidence="8 9">
    <name type="scientific">Oldenlandia corymbosa var. corymbosa</name>
    <dbReference type="NCBI Taxonomy" id="529605"/>
    <lineage>
        <taxon>Eukaryota</taxon>
        <taxon>Viridiplantae</taxon>
        <taxon>Streptophyta</taxon>
        <taxon>Embryophyta</taxon>
        <taxon>Tracheophyta</taxon>
        <taxon>Spermatophyta</taxon>
        <taxon>Magnoliopsida</taxon>
        <taxon>eudicotyledons</taxon>
        <taxon>Gunneridae</taxon>
        <taxon>Pentapetalae</taxon>
        <taxon>asterids</taxon>
        <taxon>lamiids</taxon>
        <taxon>Gentianales</taxon>
        <taxon>Rubiaceae</taxon>
        <taxon>Rubioideae</taxon>
        <taxon>Spermacoceae</taxon>
        <taxon>Hedyotis-Oldenlandia complex</taxon>
        <taxon>Oldenlandia</taxon>
    </lineage>
</organism>
<feature type="domain" description="Exostosin GT47" evidence="7">
    <location>
        <begin position="85"/>
        <end position="420"/>
    </location>
</feature>
<dbReference type="Proteomes" id="UP001161247">
    <property type="component" value="Chromosome 1"/>
</dbReference>
<keyword evidence="5" id="KW-0333">Golgi apparatus</keyword>
<dbReference type="InterPro" id="IPR040911">
    <property type="entry name" value="Exostosin_GT47"/>
</dbReference>
<proteinExistence type="inferred from homology"/>
<dbReference type="Pfam" id="PF03016">
    <property type="entry name" value="Exostosin_GT47"/>
    <property type="match status" value="1"/>
</dbReference>
<comment type="subcellular location">
    <subcellularLocation>
        <location evidence="1">Golgi apparatus membrane</location>
        <topology evidence="1">Single-pass type II membrane protein</topology>
    </subcellularLocation>
</comment>
<dbReference type="PANTHER" id="PTHR11062">
    <property type="entry name" value="EXOSTOSIN HEPARAN SULFATE GLYCOSYLTRANSFERASE -RELATED"/>
    <property type="match status" value="1"/>
</dbReference>
<keyword evidence="3" id="KW-0808">Transferase</keyword>
<evidence type="ECO:0000313" key="8">
    <source>
        <dbReference type="EMBL" id="CAI9089932.1"/>
    </source>
</evidence>
<evidence type="ECO:0000259" key="7">
    <source>
        <dbReference type="Pfam" id="PF03016"/>
    </source>
</evidence>
<dbReference type="InterPro" id="IPR004263">
    <property type="entry name" value="Exostosin"/>
</dbReference>
<evidence type="ECO:0000313" key="9">
    <source>
        <dbReference type="Proteomes" id="UP001161247"/>
    </source>
</evidence>
<evidence type="ECO:0000256" key="3">
    <source>
        <dbReference type="ARBA" id="ARBA00022676"/>
    </source>
</evidence>
<sequence>MFHLQVSKRFLPILKSKKQSTHENPNSTGNMVKSSSVIRLLFLLFITVSIQALFIVLKIRDSGGRGSQQQLQRSAGNFPAERKGCENGLVYMYELPPMFNKELLDKCDELDPWGSRCPAVSNNGLGPRATNLAGVVPANLTPAWYQTDKYTSEVIYHARMMDYECRTEVLEEATAFYVPFYPGLAIWKYLNSNYTAKDRDRPAEMLLDWLQSQPSWRKRNGADHFLVLGRLTWDFRRSQDSDWGSSLIYMPAMQNVMKIAVERYPWDELEFSVPYPTAFHPRSRSDIEEWQRYIRSRTRKSLFSIVGKPRKNDFGSLLMDNCKTESRSCKFVDCSVKRCSGTEPGVLETYLDSNFCLQPKGDTSTKRAFFDCMVAGSIPVFFSEFSFNGQYEWHLPLIGESYSVFIDSKDVESGKVSIRNRLEEISEEKVRKMRETIIEFLPKILYAESKQGLGNLKDAFEITIERVVKKVRWELKKKPSLLL</sequence>
<dbReference type="PANTHER" id="PTHR11062:SF219">
    <property type="entry name" value="XYLOGLUCAN GALACTOSYLTRANSFERASE XLT2-LIKE"/>
    <property type="match status" value="1"/>
</dbReference>
<name>A0AAV1C3H8_OLDCO</name>
<keyword evidence="3" id="KW-0328">Glycosyltransferase</keyword>
<reference evidence="8" key="1">
    <citation type="submission" date="2023-03" db="EMBL/GenBank/DDBJ databases">
        <authorList>
            <person name="Julca I."/>
        </authorList>
    </citation>
    <scope>NUCLEOTIDE SEQUENCE</scope>
</reference>
<evidence type="ECO:0000256" key="4">
    <source>
        <dbReference type="ARBA" id="ARBA00022968"/>
    </source>
</evidence>
<dbReference type="GO" id="GO:0008378">
    <property type="term" value="F:galactosyltransferase activity"/>
    <property type="evidence" value="ECO:0007669"/>
    <property type="project" value="TreeGrafter"/>
</dbReference>
<keyword evidence="6" id="KW-0472">Membrane</keyword>
<evidence type="ECO:0000256" key="2">
    <source>
        <dbReference type="ARBA" id="ARBA00010271"/>
    </source>
</evidence>
<keyword evidence="6" id="KW-0812">Transmembrane</keyword>
<gene>
    <name evidence="8" type="ORF">OLC1_LOCUS2189</name>
</gene>
<feature type="transmembrane region" description="Helical" evidence="6">
    <location>
        <begin position="37"/>
        <end position="57"/>
    </location>
</feature>
<keyword evidence="6" id="KW-1133">Transmembrane helix</keyword>
<dbReference type="GO" id="GO:0009969">
    <property type="term" value="P:xyloglucan biosynthetic process"/>
    <property type="evidence" value="ECO:0007669"/>
    <property type="project" value="TreeGrafter"/>
</dbReference>
<accession>A0AAV1C3H8</accession>
<evidence type="ECO:0000256" key="1">
    <source>
        <dbReference type="ARBA" id="ARBA00004323"/>
    </source>
</evidence>
<keyword evidence="9" id="KW-1185">Reference proteome</keyword>
<comment type="similarity">
    <text evidence="2">Belongs to the glycosyltransferase 47 family.</text>
</comment>
<evidence type="ECO:0000256" key="6">
    <source>
        <dbReference type="SAM" id="Phobius"/>
    </source>
</evidence>